<reference evidence="4" key="1">
    <citation type="submission" date="2023-12" db="EMBL/GenBank/DDBJ databases">
        <title>Novel isolates from deep terrestrial aquifers shed light on the physiology and ecology of the class Limnochordia.</title>
        <authorList>
            <person name="Karnachuk O.V."/>
            <person name="Lukina A.P."/>
            <person name="Avakyan M.R."/>
            <person name="Kadnikov V."/>
            <person name="Begmatov S."/>
            <person name="Beletsky A.V."/>
            <person name="Mardanov A.V."/>
            <person name="Ravin N.V."/>
        </authorList>
    </citation>
    <scope>NUCLEOTIDE SEQUENCE [LARGE SCALE GENOMIC DNA]</scope>
    <source>
        <strain evidence="4">LN</strain>
    </source>
</reference>
<evidence type="ECO:0000313" key="3">
    <source>
        <dbReference type="EMBL" id="WRP14253.1"/>
    </source>
</evidence>
<protein>
    <submittedName>
        <fullName evidence="3">Regulatory iron-sulfur-containing complex subunit RicT</fullName>
    </submittedName>
</protein>
<dbReference type="Proteomes" id="UP001333102">
    <property type="component" value="Chromosome"/>
</dbReference>
<feature type="region of interest" description="Disordered" evidence="1">
    <location>
        <begin position="1"/>
        <end position="20"/>
    </location>
</feature>
<dbReference type="PROSITE" id="PS51411">
    <property type="entry name" value="PSP1_C"/>
    <property type="match status" value="1"/>
</dbReference>
<dbReference type="EMBL" id="CP141614">
    <property type="protein sequence ID" value="WRP14253.1"/>
    <property type="molecule type" value="Genomic_DNA"/>
</dbReference>
<dbReference type="PANTHER" id="PTHR43830">
    <property type="entry name" value="PROTEIN PSP1"/>
    <property type="match status" value="1"/>
</dbReference>
<sequence length="262" mass="28245">MDDVAPGPDGAGGQGEPSDTVRVAEVRFPKTRKVHDFDAGGLDLAPGDWVVVEAQHGHETGQVVSAPRLVPRHEAPDGLRPVLRVATDEDMAARQAWTEREPEAMQAARAMIERHRLPMRLIDAEYAFDGSRLTFYFSAEERVDFRGLVKDLAGHFQTRIDLRQIGARDVARMVGGIGPCGLPLCCRTFLQDLRPVTLRMAKEQRLALNPDKLSGLCGRLMCCLAFEVQGAAACPCRGGAATSQAGAGPTASPELEDGHPAA</sequence>
<evidence type="ECO:0000313" key="4">
    <source>
        <dbReference type="Proteomes" id="UP001333102"/>
    </source>
</evidence>
<dbReference type="PANTHER" id="PTHR43830:SF3">
    <property type="entry name" value="PROTEIN PSP1"/>
    <property type="match status" value="1"/>
</dbReference>
<proteinExistence type="predicted"/>
<dbReference type="InterPro" id="IPR047767">
    <property type="entry name" value="PSP1-like"/>
</dbReference>
<dbReference type="InterPro" id="IPR007557">
    <property type="entry name" value="PSP1_C"/>
</dbReference>
<feature type="domain" description="PSP1 C-terminal" evidence="2">
    <location>
        <begin position="80"/>
        <end position="165"/>
    </location>
</feature>
<dbReference type="RefSeq" id="WP_324668558.1">
    <property type="nucleotide sequence ID" value="NZ_CP141614.1"/>
</dbReference>
<evidence type="ECO:0000256" key="1">
    <source>
        <dbReference type="SAM" id="MobiDB-lite"/>
    </source>
</evidence>
<accession>A0ABZ1BNW2</accession>
<organism evidence="3 4">
    <name type="scientific">Geochorda subterranea</name>
    <dbReference type="NCBI Taxonomy" id="3109564"/>
    <lineage>
        <taxon>Bacteria</taxon>
        <taxon>Bacillati</taxon>
        <taxon>Bacillota</taxon>
        <taxon>Limnochordia</taxon>
        <taxon>Limnochordales</taxon>
        <taxon>Geochordaceae</taxon>
        <taxon>Geochorda</taxon>
    </lineage>
</organism>
<name>A0ABZ1BNW2_9FIRM</name>
<gene>
    <name evidence="3" type="primary">ricT</name>
    <name evidence="3" type="ORF">VLY81_12635</name>
</gene>
<evidence type="ECO:0000259" key="2">
    <source>
        <dbReference type="PROSITE" id="PS51411"/>
    </source>
</evidence>
<dbReference type="Pfam" id="PF04468">
    <property type="entry name" value="PSP1"/>
    <property type="match status" value="1"/>
</dbReference>
<dbReference type="NCBIfam" id="NF041131">
    <property type="entry name" value="RicT_YaaT_fam"/>
    <property type="match status" value="1"/>
</dbReference>
<keyword evidence="4" id="KW-1185">Reference proteome</keyword>